<accession>A0ABV9MAS8</accession>
<sequence>MVKMTVKQQRFADEYIRLGEITQAAINAGYNSKSAYKTGSENLRKPLIKSYIDERMEELKKESIAEQDEVLQYLTSVMRGEVKDEALLVVGDGDFGSSVERHQKRADTMARTKAAELLGKRYALFTDKHQVDGDLGISVVVDYGDDDGS</sequence>
<dbReference type="InterPro" id="IPR052404">
    <property type="entry name" value="SPP1-like_terminase"/>
</dbReference>
<evidence type="ECO:0000256" key="1">
    <source>
        <dbReference type="ARBA" id="ARBA00022612"/>
    </source>
</evidence>
<dbReference type="EMBL" id="JBHSGL010000005">
    <property type="protein sequence ID" value="MFC4712245.1"/>
    <property type="molecule type" value="Genomic_DNA"/>
</dbReference>
<reference evidence="4" key="1">
    <citation type="journal article" date="2019" name="Int. J. Syst. Evol. Microbiol.">
        <title>The Global Catalogue of Microorganisms (GCM) 10K type strain sequencing project: providing services to taxonomists for standard genome sequencing and annotation.</title>
        <authorList>
            <consortium name="The Broad Institute Genomics Platform"/>
            <consortium name="The Broad Institute Genome Sequencing Center for Infectious Disease"/>
            <person name="Wu L."/>
            <person name="Ma J."/>
        </authorList>
    </citation>
    <scope>NUCLEOTIDE SEQUENCE [LARGE SCALE GENOMIC DNA]</scope>
    <source>
        <strain evidence="4">CGMCC 1.12151</strain>
    </source>
</reference>
<keyword evidence="2" id="KW-0231">Viral genome packaging</keyword>
<proteinExistence type="predicted"/>
<dbReference type="Pfam" id="PF03592">
    <property type="entry name" value="Terminase_2"/>
    <property type="match status" value="1"/>
</dbReference>
<evidence type="ECO:0000313" key="3">
    <source>
        <dbReference type="EMBL" id="MFC4712245.1"/>
    </source>
</evidence>
<name>A0ABV9MAS8_9BACL</name>
<keyword evidence="1" id="KW-1188">Viral release from host cell</keyword>
<evidence type="ECO:0000313" key="4">
    <source>
        <dbReference type="Proteomes" id="UP001595932"/>
    </source>
</evidence>
<dbReference type="PANTHER" id="PTHR41328">
    <property type="entry name" value="TERMINASE SMALL SUBUNIT-RELATED"/>
    <property type="match status" value="1"/>
</dbReference>
<dbReference type="Gene3D" id="1.10.10.1400">
    <property type="entry name" value="Terminase, small subunit, N-terminal DNA-binding domain, HTH motif"/>
    <property type="match status" value="1"/>
</dbReference>
<dbReference type="InterPro" id="IPR005335">
    <property type="entry name" value="Terminase_ssu"/>
</dbReference>
<gene>
    <name evidence="3" type="ORF">ACFO5U_05235</name>
</gene>
<organism evidence="3 4">
    <name type="scientific">Planococcus dechangensis</name>
    <dbReference type="NCBI Taxonomy" id="1176255"/>
    <lineage>
        <taxon>Bacteria</taxon>
        <taxon>Bacillati</taxon>
        <taxon>Bacillota</taxon>
        <taxon>Bacilli</taxon>
        <taxon>Bacillales</taxon>
        <taxon>Caryophanaceae</taxon>
        <taxon>Planococcus</taxon>
    </lineage>
</organism>
<dbReference type="InterPro" id="IPR038713">
    <property type="entry name" value="Terminase_Gp1_N_sf"/>
</dbReference>
<keyword evidence="4" id="KW-1185">Reference proteome</keyword>
<dbReference type="RefSeq" id="WP_377277311.1">
    <property type="nucleotide sequence ID" value="NZ_JBHSGL010000005.1"/>
</dbReference>
<comment type="caution">
    <text evidence="3">The sequence shown here is derived from an EMBL/GenBank/DDBJ whole genome shotgun (WGS) entry which is preliminary data.</text>
</comment>
<evidence type="ECO:0000256" key="2">
    <source>
        <dbReference type="ARBA" id="ARBA00023219"/>
    </source>
</evidence>
<protein>
    <submittedName>
        <fullName evidence="3">Terminase small subunit</fullName>
    </submittedName>
</protein>
<dbReference type="PANTHER" id="PTHR41328:SF2">
    <property type="entry name" value="TERMINASE SMALL SUBUNIT"/>
    <property type="match status" value="1"/>
</dbReference>
<dbReference type="Gene3D" id="6.10.140.2160">
    <property type="match status" value="1"/>
</dbReference>
<dbReference type="Proteomes" id="UP001595932">
    <property type="component" value="Unassembled WGS sequence"/>
</dbReference>